<organism evidence="2 3">
    <name type="scientific">Dactylosporangium matsuzakiense</name>
    <dbReference type="NCBI Taxonomy" id="53360"/>
    <lineage>
        <taxon>Bacteria</taxon>
        <taxon>Bacillati</taxon>
        <taxon>Actinomycetota</taxon>
        <taxon>Actinomycetes</taxon>
        <taxon>Micromonosporales</taxon>
        <taxon>Micromonosporaceae</taxon>
        <taxon>Dactylosporangium</taxon>
    </lineage>
</organism>
<proteinExistence type="predicted"/>
<keyword evidence="1" id="KW-1133">Transmembrane helix</keyword>
<keyword evidence="1" id="KW-0472">Membrane</keyword>
<comment type="caution">
    <text evidence="2">The sequence shown here is derived from an EMBL/GenBank/DDBJ whole genome shotgun (WGS) entry which is preliminary data.</text>
</comment>
<reference evidence="2" key="1">
    <citation type="journal article" date="2014" name="Int. J. Syst. Evol. Microbiol.">
        <title>Complete genome sequence of Corynebacterium casei LMG S-19264T (=DSM 44701T), isolated from a smear-ripened cheese.</title>
        <authorList>
            <consortium name="US DOE Joint Genome Institute (JGI-PGF)"/>
            <person name="Walter F."/>
            <person name="Albersmeier A."/>
            <person name="Kalinowski J."/>
            <person name="Ruckert C."/>
        </authorList>
    </citation>
    <scope>NUCLEOTIDE SEQUENCE</scope>
    <source>
        <strain evidence="2">VKM Ac-1321</strain>
    </source>
</reference>
<sequence>MDGALALLLVFGVLAAVCAGLVLLARRIRRRNLHGGLMSVAEELYLPSAKRLRGETQEVRQAEQGSGEKL</sequence>
<gene>
    <name evidence="2" type="ORF">GCM10017581_035650</name>
</gene>
<evidence type="ECO:0000313" key="3">
    <source>
        <dbReference type="Proteomes" id="UP001143480"/>
    </source>
</evidence>
<feature type="transmembrane region" description="Helical" evidence="1">
    <location>
        <begin position="6"/>
        <end position="25"/>
    </location>
</feature>
<protein>
    <submittedName>
        <fullName evidence="2">Uncharacterized protein</fullName>
    </submittedName>
</protein>
<evidence type="ECO:0000256" key="1">
    <source>
        <dbReference type="SAM" id="Phobius"/>
    </source>
</evidence>
<reference evidence="2" key="2">
    <citation type="submission" date="2023-01" db="EMBL/GenBank/DDBJ databases">
        <authorList>
            <person name="Sun Q."/>
            <person name="Evtushenko L."/>
        </authorList>
    </citation>
    <scope>NUCLEOTIDE SEQUENCE</scope>
    <source>
        <strain evidence="2">VKM Ac-1321</strain>
    </source>
</reference>
<keyword evidence="1" id="KW-0812">Transmembrane</keyword>
<evidence type="ECO:0000313" key="2">
    <source>
        <dbReference type="EMBL" id="GLL01823.1"/>
    </source>
</evidence>
<name>A0A9W6KHW1_9ACTN</name>
<keyword evidence="3" id="KW-1185">Reference proteome</keyword>
<dbReference type="AlphaFoldDB" id="A0A9W6KHW1"/>
<dbReference type="Proteomes" id="UP001143480">
    <property type="component" value="Unassembled WGS sequence"/>
</dbReference>
<dbReference type="EMBL" id="BSFP01000018">
    <property type="protein sequence ID" value="GLL01823.1"/>
    <property type="molecule type" value="Genomic_DNA"/>
</dbReference>
<dbReference type="RefSeq" id="WP_223102375.1">
    <property type="nucleotide sequence ID" value="NZ_BAAAXA010000003.1"/>
</dbReference>
<accession>A0A9W6KHW1</accession>